<name>A0A3B1A127_9ZZZZ</name>
<dbReference type="PANTHER" id="PTHR35841:SF1">
    <property type="entry name" value="PHOSPHONATES-BINDING PERIPLASMIC PROTEIN"/>
    <property type="match status" value="1"/>
</dbReference>
<dbReference type="SUPFAM" id="SSF53850">
    <property type="entry name" value="Periplasmic binding protein-like II"/>
    <property type="match status" value="1"/>
</dbReference>
<proteinExistence type="predicted"/>
<evidence type="ECO:0008006" key="2">
    <source>
        <dbReference type="Google" id="ProtNLM"/>
    </source>
</evidence>
<accession>A0A3B1A127</accession>
<dbReference type="Gene3D" id="3.40.190.10">
    <property type="entry name" value="Periplasmic binding protein-like II"/>
    <property type="match status" value="2"/>
</dbReference>
<dbReference type="Pfam" id="PF12974">
    <property type="entry name" value="Phosphonate-bd"/>
    <property type="match status" value="1"/>
</dbReference>
<dbReference type="EMBL" id="UOFT01000034">
    <property type="protein sequence ID" value="VAW93813.1"/>
    <property type="molecule type" value="Genomic_DNA"/>
</dbReference>
<organism evidence="1">
    <name type="scientific">hydrothermal vent metagenome</name>
    <dbReference type="NCBI Taxonomy" id="652676"/>
    <lineage>
        <taxon>unclassified sequences</taxon>
        <taxon>metagenomes</taxon>
        <taxon>ecological metagenomes</taxon>
    </lineage>
</organism>
<dbReference type="AlphaFoldDB" id="A0A3B1A127"/>
<gene>
    <name evidence="1" type="ORF">MNBD_GAMMA23-744</name>
</gene>
<dbReference type="PANTHER" id="PTHR35841">
    <property type="entry name" value="PHOSPHONATES-BINDING PERIPLASMIC PROTEIN"/>
    <property type="match status" value="1"/>
</dbReference>
<protein>
    <recommendedName>
        <fullName evidence="2">Phosphonate ABC transporter phosphate-binding periplasmic component (TC 3.A.1.9.1)</fullName>
    </recommendedName>
</protein>
<reference evidence="1" key="1">
    <citation type="submission" date="2018-06" db="EMBL/GenBank/DDBJ databases">
        <authorList>
            <person name="Zhirakovskaya E."/>
        </authorList>
    </citation>
    <scope>NUCLEOTIDE SEQUENCE</scope>
</reference>
<evidence type="ECO:0000313" key="1">
    <source>
        <dbReference type="EMBL" id="VAW93813.1"/>
    </source>
</evidence>
<sequence>MGKHQRIKVKPPLVRYNLLENIKITEFYVQRRQFLSSLLASVASLLVLPVTEAKAQPLVLGIFPRRNIKLTHKLFTPLARYLSQQLGRDVIIETSKSFDDFWTNVKQRRYDIVHFNQYHYIVSHQYYGYDAIAVNKELGSATIAGSLIVRKDSGINEISDLRGKTILFGGGRSAMQSYISATWLLRQGGLNAGDYVEKFAINPPNTIISTYFKRADASGSGDVVMQLDNVRQRIDISQLKYLAKTKPMVHLPWAVKNNLSDELKDKLKMLLTTLNNNDEGKKILNLASLDALVSVQDSDFNAHRKIVTDIYGDDYGISSME</sequence>